<dbReference type="EMBL" id="JBHUDM010000017">
    <property type="protein sequence ID" value="MFD1643996.1"/>
    <property type="molecule type" value="Genomic_DNA"/>
</dbReference>
<reference evidence="2 3" key="1">
    <citation type="journal article" date="2019" name="Int. J. Syst. Evol. Microbiol.">
        <title>The Global Catalogue of Microorganisms (GCM) 10K type strain sequencing project: providing services to taxonomists for standard genome sequencing and annotation.</title>
        <authorList>
            <consortium name="The Broad Institute Genomics Platform"/>
            <consortium name="The Broad Institute Genome Sequencing Center for Infectious Disease"/>
            <person name="Wu L."/>
            <person name="Ma J."/>
        </authorList>
    </citation>
    <scope>NUCLEOTIDE SEQUENCE [LARGE SCALE GENOMIC DNA]</scope>
    <source>
        <strain evidence="2 3">CGMCC 1.10593</strain>
    </source>
</reference>
<protein>
    <submittedName>
        <fullName evidence="2">Type II toxin-antitoxin system HicB family antitoxin</fullName>
    </submittedName>
</protein>
<dbReference type="Pfam" id="PF24113">
    <property type="entry name" value="DUF7387"/>
    <property type="match status" value="1"/>
</dbReference>
<name>A0ABD6DGP5_9EURY</name>
<dbReference type="InterPro" id="IPR055811">
    <property type="entry name" value="DUF7387"/>
</dbReference>
<feature type="region of interest" description="Disordered" evidence="1">
    <location>
        <begin position="46"/>
        <end position="85"/>
    </location>
</feature>
<dbReference type="Gene3D" id="3.30.160.250">
    <property type="match status" value="1"/>
</dbReference>
<sequence>MSTAVDPTITLTKDDGWWIARDTETGVVSQGEDRGEALENLDEALSGYHGEGRTPTDEDLRAAGIDPERNVSGEPEPDSETFDLS</sequence>
<dbReference type="SUPFAM" id="SSF143100">
    <property type="entry name" value="TTHA1013/TTHA0281-like"/>
    <property type="match status" value="1"/>
</dbReference>
<feature type="compositionally biased region" description="Basic and acidic residues" evidence="1">
    <location>
        <begin position="50"/>
        <end position="71"/>
    </location>
</feature>
<dbReference type="InterPro" id="IPR035069">
    <property type="entry name" value="TTHA1013/TTHA0281-like"/>
</dbReference>
<comment type="caution">
    <text evidence="2">The sequence shown here is derived from an EMBL/GenBank/DDBJ whole genome shotgun (WGS) entry which is preliminary data.</text>
</comment>
<dbReference type="AlphaFoldDB" id="A0ABD6DGP5"/>
<accession>A0ABD6DGP5</accession>
<evidence type="ECO:0000313" key="3">
    <source>
        <dbReference type="Proteomes" id="UP001597052"/>
    </source>
</evidence>
<evidence type="ECO:0000313" key="2">
    <source>
        <dbReference type="EMBL" id="MFD1643996.1"/>
    </source>
</evidence>
<dbReference type="Proteomes" id="UP001597052">
    <property type="component" value="Unassembled WGS sequence"/>
</dbReference>
<organism evidence="2 3">
    <name type="scientific">Halohasta litorea</name>
    <dbReference type="NCBI Taxonomy" id="869891"/>
    <lineage>
        <taxon>Archaea</taxon>
        <taxon>Methanobacteriati</taxon>
        <taxon>Methanobacteriota</taxon>
        <taxon>Stenosarchaea group</taxon>
        <taxon>Halobacteria</taxon>
        <taxon>Halobacteriales</taxon>
        <taxon>Haloferacaceae</taxon>
        <taxon>Halohasta</taxon>
    </lineage>
</organism>
<gene>
    <name evidence="2" type="ORF">ACFSBW_19340</name>
</gene>
<proteinExistence type="predicted"/>
<dbReference type="RefSeq" id="WP_256397924.1">
    <property type="nucleotide sequence ID" value="NZ_JANHDJ010000019.1"/>
</dbReference>
<feature type="compositionally biased region" description="Acidic residues" evidence="1">
    <location>
        <begin position="75"/>
        <end position="85"/>
    </location>
</feature>
<evidence type="ECO:0000256" key="1">
    <source>
        <dbReference type="SAM" id="MobiDB-lite"/>
    </source>
</evidence>
<keyword evidence="3" id="KW-1185">Reference proteome</keyword>